<gene>
    <name evidence="2" type="ORF">SDC9_27658</name>
</gene>
<evidence type="ECO:0000313" key="2">
    <source>
        <dbReference type="EMBL" id="MPL81728.1"/>
    </source>
</evidence>
<dbReference type="Gene3D" id="3.40.50.2000">
    <property type="entry name" value="Glycogen Phosphorylase B"/>
    <property type="match status" value="1"/>
</dbReference>
<feature type="domain" description="Glycosyltransferase subfamily 4-like N-terminal" evidence="1">
    <location>
        <begin position="21"/>
        <end position="206"/>
    </location>
</feature>
<dbReference type="Pfam" id="PF13439">
    <property type="entry name" value="Glyco_transf_4"/>
    <property type="match status" value="1"/>
</dbReference>
<dbReference type="EMBL" id="VSSQ01000154">
    <property type="protein sequence ID" value="MPL81728.1"/>
    <property type="molecule type" value="Genomic_DNA"/>
</dbReference>
<proteinExistence type="predicted"/>
<comment type="caution">
    <text evidence="2">The sequence shown here is derived from an EMBL/GenBank/DDBJ whole genome shotgun (WGS) entry which is preliminary data.</text>
</comment>
<name>A0A644URQ0_9ZZZZ</name>
<organism evidence="2">
    <name type="scientific">bioreactor metagenome</name>
    <dbReference type="NCBI Taxonomy" id="1076179"/>
    <lineage>
        <taxon>unclassified sequences</taxon>
        <taxon>metagenomes</taxon>
        <taxon>ecological metagenomes</taxon>
    </lineage>
</organism>
<protein>
    <recommendedName>
        <fullName evidence="1">Glycosyltransferase subfamily 4-like N-terminal domain-containing protein</fullName>
    </recommendedName>
</protein>
<sequence>MRILVVSRSFYPEISPRAFRTTELVKELSRQGHEVVFYTFKNDDYHLEFENKYNVTIKDLGQLRLKSVPLDGYRGISYLLRRIISRVLLMLFEYPMIELLWKVSSALKSEKDYHLLISIAVPFPVHWGVAKARNKKNPIAKVWVADCGDPYMGDTNDSFRKLFYFKYVEKWFCRKADYISVPRIEMKINYYSEFHHKIIEIPQGFNFEELKFNQKRLTKNVVPTFAFAGGFFKGKRDPSAFMQFLCSVDSAFKFIVYTETPSMILPFKEKLGKKMEIRKYIPREELLPILNTMDFLINIGYDPAVQSPSKLIDYHLSGRPVLSFNSDFNEADRLHFNEFLVKDYKNQLIFKDMDKFNISNVARQFVELK</sequence>
<dbReference type="InterPro" id="IPR028098">
    <property type="entry name" value="Glyco_trans_4-like_N"/>
</dbReference>
<accession>A0A644URQ0</accession>
<dbReference type="SUPFAM" id="SSF53756">
    <property type="entry name" value="UDP-Glycosyltransferase/glycogen phosphorylase"/>
    <property type="match status" value="1"/>
</dbReference>
<dbReference type="AlphaFoldDB" id="A0A644URQ0"/>
<reference evidence="2" key="1">
    <citation type="submission" date="2019-08" db="EMBL/GenBank/DDBJ databases">
        <authorList>
            <person name="Kucharzyk K."/>
            <person name="Murdoch R.W."/>
            <person name="Higgins S."/>
            <person name="Loffler F."/>
        </authorList>
    </citation>
    <scope>NUCLEOTIDE SEQUENCE</scope>
</reference>
<evidence type="ECO:0000259" key="1">
    <source>
        <dbReference type="Pfam" id="PF13439"/>
    </source>
</evidence>